<dbReference type="InterPro" id="IPR016286">
    <property type="entry name" value="FUC_metazoa-typ"/>
</dbReference>
<protein>
    <recommendedName>
        <fullName evidence="4">alpha-L-fucosidase</fullName>
        <ecNumber evidence="4">3.2.1.51</ecNumber>
    </recommendedName>
</protein>
<evidence type="ECO:0000256" key="8">
    <source>
        <dbReference type="ARBA" id="ARBA00023295"/>
    </source>
</evidence>
<reference evidence="10" key="1">
    <citation type="submission" date="2020-11" db="EMBL/GenBank/DDBJ databases">
        <authorList>
            <person name="Tran Van P."/>
        </authorList>
    </citation>
    <scope>NUCLEOTIDE SEQUENCE</scope>
</reference>
<dbReference type="Gene3D" id="3.20.20.80">
    <property type="entry name" value="Glycosidases"/>
    <property type="match status" value="2"/>
</dbReference>
<dbReference type="AlphaFoldDB" id="A0A7R9BGQ6"/>
<evidence type="ECO:0000313" key="10">
    <source>
        <dbReference type="EMBL" id="CAD7275011.1"/>
    </source>
</evidence>
<dbReference type="InterPro" id="IPR031919">
    <property type="entry name" value="Fucosidase_C"/>
</dbReference>
<dbReference type="InterPro" id="IPR015897">
    <property type="entry name" value="CHK_kinase-like"/>
</dbReference>
<dbReference type="InterPro" id="IPR000933">
    <property type="entry name" value="Glyco_hydro_29"/>
</dbReference>
<comment type="subunit">
    <text evidence="3">Homotetramer.</text>
</comment>
<dbReference type="OrthoDB" id="6039950at2759"/>
<dbReference type="SMART" id="SM00587">
    <property type="entry name" value="CHK"/>
    <property type="match status" value="1"/>
</dbReference>
<sequence length="834" mass="95739">MVDTLSNLVTEDWLTNILAEKLQCEKLKVTDFTFEDGLEKGENYASSTVRIRVQYRTCPESEETQEIRLFSKCMPHQGAQREFLKKYELFEREICFYQKLLPEILSIASEKQIDLKKDYPEVVYANDELLVMVDLGFYNYCMGDRKLGMNSDEMRITLEAYARLHASSLYFAHLYTPEKLKEDFGLLYASDAMTSHTILQLYADPQSMRKTCKAMQEKYEATEPELVERLQAYSLIDNDAMLERNRRNFQVADQTSLKCFTMTDCWVNNMMFRYDESGRAKSVKLLDFQFARFGHALFDVAMLWYTSTTEEIFNDELMPMLSVYYQEFIKILTQLDTENITGLVGSYSFEQLRREFTVCEEAGFLVSISTLAVIMVTKDDFPESFEEQFVEGFQGLTDKVFNSNAKDDVLKRLLNRIRSGKMRFQMQSILILMAAAIINAQEQPETEGEDVEINVLPTDVKIEEVPIPVPDAPPAITYEPTWESLDSRPIPDWYDKGKIGVMVHWGVYSVPGVGSEWFLWSWQGDFMYGIRQNSGMKAGVYYSLYEWFNPLYLMDKNANFNSAFYPATKSMPELKDLVERYAPDMVWLTGDWEAPPYYWNSTAFLAWLYNESPVRNNVVVNDRLGTGTGCKHGGVLNCGDKFNPGTLQPKKWENVLSMDKFSWGHRRNSHVWDFMDVKQIVKSLIETVSCGGNLLINVGATGDGMINPIYEDRFLSLGKWLDVNGEAIYATVPWSTQNDTLAPTVWYTKRTLENPEEGFIYALFTKYPVGSITLAAPKPSTDTQAILLGHGQVEWVETDNGLQVSLPPLQLVKAPPHGWSLRFSRLKNFSGESV</sequence>
<evidence type="ECO:0000256" key="6">
    <source>
        <dbReference type="ARBA" id="ARBA00022801"/>
    </source>
</evidence>
<keyword evidence="11" id="KW-1185">Reference proteome</keyword>
<evidence type="ECO:0000256" key="5">
    <source>
        <dbReference type="ARBA" id="ARBA00022729"/>
    </source>
</evidence>
<feature type="domain" description="CHK kinase-like" evidence="9">
    <location>
        <begin position="130"/>
        <end position="334"/>
    </location>
</feature>
<proteinExistence type="inferred from homology"/>
<evidence type="ECO:0000313" key="11">
    <source>
        <dbReference type="Proteomes" id="UP000678499"/>
    </source>
</evidence>
<evidence type="ECO:0000256" key="3">
    <source>
        <dbReference type="ARBA" id="ARBA00011881"/>
    </source>
</evidence>
<dbReference type="PANTHER" id="PTHR10030">
    <property type="entry name" value="ALPHA-L-FUCOSIDASE"/>
    <property type="match status" value="1"/>
</dbReference>
<organism evidence="10">
    <name type="scientific">Notodromas monacha</name>
    <dbReference type="NCBI Taxonomy" id="399045"/>
    <lineage>
        <taxon>Eukaryota</taxon>
        <taxon>Metazoa</taxon>
        <taxon>Ecdysozoa</taxon>
        <taxon>Arthropoda</taxon>
        <taxon>Crustacea</taxon>
        <taxon>Oligostraca</taxon>
        <taxon>Ostracoda</taxon>
        <taxon>Podocopa</taxon>
        <taxon>Podocopida</taxon>
        <taxon>Cypridocopina</taxon>
        <taxon>Cypridoidea</taxon>
        <taxon>Cyprididae</taxon>
        <taxon>Notodromas</taxon>
    </lineage>
</organism>
<dbReference type="Gene3D" id="3.90.1200.10">
    <property type="match status" value="1"/>
</dbReference>
<dbReference type="Pfam" id="PF01120">
    <property type="entry name" value="Alpha_L_fucos"/>
    <property type="match status" value="2"/>
</dbReference>
<dbReference type="GO" id="GO:0006004">
    <property type="term" value="P:fucose metabolic process"/>
    <property type="evidence" value="ECO:0007669"/>
    <property type="project" value="InterPro"/>
</dbReference>
<comment type="function">
    <text evidence="1">Alpha-L-fucosidase is responsible for hydrolyzing the alpha-1,6-linked fucose joined to the reducing-end N-acetylglucosamine of the carbohydrate moieties of glycoproteins.</text>
</comment>
<name>A0A7R9BGQ6_9CRUS</name>
<evidence type="ECO:0000256" key="2">
    <source>
        <dbReference type="ARBA" id="ARBA00007951"/>
    </source>
</evidence>
<dbReference type="SMART" id="SM00812">
    <property type="entry name" value="Alpha_L_fucos"/>
    <property type="match status" value="1"/>
</dbReference>
<dbReference type="InterPro" id="IPR011009">
    <property type="entry name" value="Kinase-like_dom_sf"/>
</dbReference>
<dbReference type="SUPFAM" id="SSF51445">
    <property type="entry name" value="(Trans)glycosidases"/>
    <property type="match status" value="1"/>
</dbReference>
<dbReference type="GO" id="GO:0004560">
    <property type="term" value="F:alpha-L-fucosidase activity"/>
    <property type="evidence" value="ECO:0007669"/>
    <property type="project" value="UniProtKB-EC"/>
</dbReference>
<gene>
    <name evidence="10" type="ORF">NMOB1V02_LOCUS2820</name>
</gene>
<evidence type="ECO:0000259" key="9">
    <source>
        <dbReference type="SMART" id="SM00587"/>
    </source>
</evidence>
<dbReference type="InterPro" id="IPR004119">
    <property type="entry name" value="EcKL"/>
</dbReference>
<accession>A0A7R9BGQ6</accession>
<dbReference type="EMBL" id="OA882378">
    <property type="protein sequence ID" value="CAD7275011.1"/>
    <property type="molecule type" value="Genomic_DNA"/>
</dbReference>
<evidence type="ECO:0000256" key="4">
    <source>
        <dbReference type="ARBA" id="ARBA00012662"/>
    </source>
</evidence>
<comment type="similarity">
    <text evidence="2">Belongs to the glycosyl hydrolase 29 family.</text>
</comment>
<keyword evidence="7" id="KW-0325">Glycoprotein</keyword>
<dbReference type="GO" id="GO:0005764">
    <property type="term" value="C:lysosome"/>
    <property type="evidence" value="ECO:0007669"/>
    <property type="project" value="TreeGrafter"/>
</dbReference>
<evidence type="ECO:0000256" key="7">
    <source>
        <dbReference type="ARBA" id="ARBA00023180"/>
    </source>
</evidence>
<dbReference type="Proteomes" id="UP000678499">
    <property type="component" value="Unassembled WGS sequence"/>
</dbReference>
<dbReference type="Pfam" id="PF02958">
    <property type="entry name" value="EcKL"/>
    <property type="match status" value="1"/>
</dbReference>
<dbReference type="Pfam" id="PF16757">
    <property type="entry name" value="Fucosidase_C"/>
    <property type="match status" value="1"/>
</dbReference>
<dbReference type="EMBL" id="CAJPEX010000341">
    <property type="protein sequence ID" value="CAG0915163.1"/>
    <property type="molecule type" value="Genomic_DNA"/>
</dbReference>
<dbReference type="EC" id="3.2.1.51" evidence="4"/>
<dbReference type="PANTHER" id="PTHR10030:SF2">
    <property type="entry name" value="TISSUE ALPHA-L-FUCOSIDASE"/>
    <property type="match status" value="1"/>
</dbReference>
<dbReference type="PRINTS" id="PR00741">
    <property type="entry name" value="GLHYDRLASE29"/>
</dbReference>
<keyword evidence="5" id="KW-0732">Signal</keyword>
<dbReference type="SUPFAM" id="SSF56112">
    <property type="entry name" value="Protein kinase-like (PK-like)"/>
    <property type="match status" value="1"/>
</dbReference>
<keyword evidence="8" id="KW-0326">Glycosidase</keyword>
<keyword evidence="6" id="KW-0378">Hydrolase</keyword>
<dbReference type="InterPro" id="IPR017853">
    <property type="entry name" value="GH"/>
</dbReference>
<evidence type="ECO:0000256" key="1">
    <source>
        <dbReference type="ARBA" id="ARBA00004071"/>
    </source>
</evidence>
<dbReference type="InterPro" id="IPR057739">
    <property type="entry name" value="Glyco_hydro_29_N"/>
</dbReference>
<dbReference type="GO" id="GO:0016139">
    <property type="term" value="P:glycoside catabolic process"/>
    <property type="evidence" value="ECO:0007669"/>
    <property type="project" value="TreeGrafter"/>
</dbReference>